<feature type="region of interest" description="Disordered" evidence="1">
    <location>
        <begin position="1"/>
        <end position="68"/>
    </location>
</feature>
<evidence type="ECO:0000256" key="1">
    <source>
        <dbReference type="SAM" id="MobiDB-lite"/>
    </source>
</evidence>
<dbReference type="Proteomes" id="UP000325243">
    <property type="component" value="Unassembled WGS sequence"/>
</dbReference>
<evidence type="ECO:0000313" key="2">
    <source>
        <dbReference type="EMBL" id="TYL53519.1"/>
    </source>
</evidence>
<dbReference type="RefSeq" id="WP_148732988.1">
    <property type="nucleotide sequence ID" value="NZ_VSSB01000001.1"/>
</dbReference>
<sequence>MSDPEITPTEPDGPGENPDDGTGDGADRDRPDGNDIRLPEEQEAGDETVAADTASGGAPEPAGDDAGR</sequence>
<feature type="compositionally biased region" description="Basic and acidic residues" evidence="1">
    <location>
        <begin position="25"/>
        <end position="40"/>
    </location>
</feature>
<accession>A0A5S4V653</accession>
<proteinExistence type="predicted"/>
<organism evidence="2 3">
    <name type="scientific">Agromyces mariniharenae</name>
    <dbReference type="NCBI Taxonomy" id="2604423"/>
    <lineage>
        <taxon>Bacteria</taxon>
        <taxon>Bacillati</taxon>
        <taxon>Actinomycetota</taxon>
        <taxon>Actinomycetes</taxon>
        <taxon>Micrococcales</taxon>
        <taxon>Microbacteriaceae</taxon>
        <taxon>Agromyces</taxon>
    </lineage>
</organism>
<name>A0A5S4V653_9MICO</name>
<dbReference type="AlphaFoldDB" id="A0A5S4V653"/>
<protein>
    <submittedName>
        <fullName evidence="2">Uncharacterized protein</fullName>
    </submittedName>
</protein>
<comment type="caution">
    <text evidence="2">The sequence shown here is derived from an EMBL/GenBank/DDBJ whole genome shotgun (WGS) entry which is preliminary data.</text>
</comment>
<reference evidence="2 3" key="1">
    <citation type="submission" date="2019-08" db="EMBL/GenBank/DDBJ databases">
        <authorList>
            <person name="Hu J."/>
        </authorList>
    </citation>
    <scope>NUCLEOTIDE SEQUENCE [LARGE SCALE GENOMIC DNA]</scope>
    <source>
        <strain evidence="2 3">NEAU-184</strain>
    </source>
</reference>
<keyword evidence="3" id="KW-1185">Reference proteome</keyword>
<dbReference type="EMBL" id="VSSB01000001">
    <property type="protein sequence ID" value="TYL53519.1"/>
    <property type="molecule type" value="Genomic_DNA"/>
</dbReference>
<evidence type="ECO:0000313" key="3">
    <source>
        <dbReference type="Proteomes" id="UP000325243"/>
    </source>
</evidence>
<gene>
    <name evidence="2" type="ORF">FYC51_07590</name>
</gene>